<keyword evidence="5" id="KW-1185">Reference proteome</keyword>
<evidence type="ECO:0000313" key="4">
    <source>
        <dbReference type="EMBL" id="GAE27333.1"/>
    </source>
</evidence>
<keyword evidence="1" id="KW-0175">Coiled coil</keyword>
<keyword evidence="3" id="KW-0812">Transmembrane</keyword>
<reference evidence="4" key="1">
    <citation type="journal article" date="2014" name="Genome Announc.">
        <title>Draft Genome Sequences of Three Alkaliphilic Bacillus Strains, Bacillus wakoensis JCM 9140T, Bacillus akibai JCM 9157T, and Bacillus hemicellulosilyticus JCM 9152T.</title>
        <authorList>
            <person name="Yuki M."/>
            <person name="Oshima K."/>
            <person name="Suda W."/>
            <person name="Oshida Y."/>
            <person name="Kitamura K."/>
            <person name="Iida T."/>
            <person name="Hattori M."/>
            <person name="Ohkuma M."/>
        </authorList>
    </citation>
    <scope>NUCLEOTIDE SEQUENCE [LARGE SCALE GENOMIC DNA]</scope>
    <source>
        <strain evidence="4">JCM 9140</strain>
    </source>
</reference>
<feature type="region of interest" description="Disordered" evidence="2">
    <location>
        <begin position="190"/>
        <end position="210"/>
    </location>
</feature>
<organism evidence="4 5">
    <name type="scientific">Halalkalibacter wakoensis JCM 9140</name>
    <dbReference type="NCBI Taxonomy" id="1236970"/>
    <lineage>
        <taxon>Bacteria</taxon>
        <taxon>Bacillati</taxon>
        <taxon>Bacillota</taxon>
        <taxon>Bacilli</taxon>
        <taxon>Bacillales</taxon>
        <taxon>Bacillaceae</taxon>
        <taxon>Halalkalibacter</taxon>
    </lineage>
</organism>
<feature type="region of interest" description="Disordered" evidence="2">
    <location>
        <begin position="316"/>
        <end position="336"/>
    </location>
</feature>
<accession>W4Q6K9</accession>
<evidence type="ECO:0000313" key="5">
    <source>
        <dbReference type="Proteomes" id="UP000018890"/>
    </source>
</evidence>
<evidence type="ECO:0000256" key="1">
    <source>
        <dbReference type="SAM" id="Coils"/>
    </source>
</evidence>
<evidence type="ECO:0000256" key="2">
    <source>
        <dbReference type="SAM" id="MobiDB-lite"/>
    </source>
</evidence>
<dbReference type="Proteomes" id="UP000018890">
    <property type="component" value="Unassembled WGS sequence"/>
</dbReference>
<name>W4Q6K9_9BACI</name>
<dbReference type="OrthoDB" id="2697527at2"/>
<feature type="coiled-coil region" evidence="1">
    <location>
        <begin position="139"/>
        <end position="170"/>
    </location>
</feature>
<feature type="transmembrane region" description="Helical" evidence="3">
    <location>
        <begin position="52"/>
        <end position="71"/>
    </location>
</feature>
<dbReference type="RefSeq" id="WP_034748421.1">
    <property type="nucleotide sequence ID" value="NZ_BAUT01000046.1"/>
</dbReference>
<dbReference type="EMBL" id="BAUT01000046">
    <property type="protein sequence ID" value="GAE27333.1"/>
    <property type="molecule type" value="Genomic_DNA"/>
</dbReference>
<proteinExistence type="predicted"/>
<sequence>MIYLFLLLGTIILYFILPLLPLQLTKMARMFVALNTFVLSLIYQLVADVASVWLAALSVVTLLLLTSYLFFNRLQVAEPVQEKLGGQRESSPDEKESLEVTLQEFTEIDEKSYDKSLLDKQDVDDFEEEQISVESVNQFDEINEEHLEEVNTLEEIETEEKQELQLDEQEDETDLEDEFAFLEKNRSQNAINDTQVEHQNGEETIPDVGDRTKVLAELDEDVVREEDDVEKEQAYIENNLLNDLDELEELDEIPEVDQDLIDSETLFEPSDAKNAVEESRIENNYVEAVDSDKVKKIDTFDEENNIDDMAHLDEVETNEQQDTHETPSEAETQGESKLWENEENHVEENNLHSAEEIELFDGTTNEVEDVLEDLIQEEEVKPLTNKRMESTILSLVLEELQLLKRAKGPETYEQIIQNNLKSNLHVRDHYLFASLLRDHYIEQSEQEKVVNLLDELRERYKDHQVLLAEIDYYLSLYK</sequence>
<keyword evidence="3" id="KW-1133">Transmembrane helix</keyword>
<gene>
    <name evidence="4" type="ORF">JCM9140_3467</name>
</gene>
<keyword evidence="3" id="KW-0472">Membrane</keyword>
<feature type="transmembrane region" description="Helical" evidence="3">
    <location>
        <begin position="6"/>
        <end position="22"/>
    </location>
</feature>
<feature type="transmembrane region" description="Helical" evidence="3">
    <location>
        <begin position="29"/>
        <end position="46"/>
    </location>
</feature>
<comment type="caution">
    <text evidence="4">The sequence shown here is derived from an EMBL/GenBank/DDBJ whole genome shotgun (WGS) entry which is preliminary data.</text>
</comment>
<evidence type="ECO:0000256" key="3">
    <source>
        <dbReference type="SAM" id="Phobius"/>
    </source>
</evidence>
<dbReference type="AlphaFoldDB" id="W4Q6K9"/>
<protein>
    <submittedName>
        <fullName evidence="4">Uncharacterized protein</fullName>
    </submittedName>
</protein>
<dbReference type="STRING" id="1236970.JCM9140_3467"/>